<evidence type="ECO:0000256" key="2">
    <source>
        <dbReference type="SAM" id="Phobius"/>
    </source>
</evidence>
<protein>
    <submittedName>
        <fullName evidence="3">Uncharacterized protein</fullName>
    </submittedName>
</protein>
<dbReference type="InParanoid" id="A0A1E7FBM5"/>
<feature type="region of interest" description="Disordered" evidence="1">
    <location>
        <begin position="32"/>
        <end position="83"/>
    </location>
</feature>
<sequence length="194" mass="21616">MVTYGNNMNDDLHSSQQQFQFVERLLQDDNNNETEFTSSNTNTTNNIVPGEGTGNSTVAPSMVPIPSPTTATSPASSPTAYDNEKTSFPISSPSYSMDYPAGDPYSPTAATDYSTNDKSINYTNIVMNPFYGTIIACTIGIIIICIAWKFCKRWKSRRERQMLRLQSSRVDAMVTQHDEYEYNDDDPESIISNA</sequence>
<evidence type="ECO:0000313" key="3">
    <source>
        <dbReference type="EMBL" id="OEU15546.1"/>
    </source>
</evidence>
<dbReference type="Proteomes" id="UP000095751">
    <property type="component" value="Unassembled WGS sequence"/>
</dbReference>
<reference evidence="3 4" key="1">
    <citation type="submission" date="2016-09" db="EMBL/GenBank/DDBJ databases">
        <title>Extensive genetic diversity and differential bi-allelic expression allows diatom success in the polar Southern Ocean.</title>
        <authorList>
            <consortium name="DOE Joint Genome Institute"/>
            <person name="Mock T."/>
            <person name="Otillar R.P."/>
            <person name="Strauss J."/>
            <person name="Dupont C."/>
            <person name="Frickenhaus S."/>
            <person name="Maumus F."/>
            <person name="Mcmullan M."/>
            <person name="Sanges R."/>
            <person name="Schmutz J."/>
            <person name="Toseland A."/>
            <person name="Valas R."/>
            <person name="Veluchamy A."/>
            <person name="Ward B.J."/>
            <person name="Allen A."/>
            <person name="Barry K."/>
            <person name="Falciatore A."/>
            <person name="Ferrante M."/>
            <person name="Fortunato A.E."/>
            <person name="Gloeckner G."/>
            <person name="Gruber A."/>
            <person name="Hipkin R."/>
            <person name="Janech M."/>
            <person name="Kroth P."/>
            <person name="Leese F."/>
            <person name="Lindquist E."/>
            <person name="Lyon B.R."/>
            <person name="Martin J."/>
            <person name="Mayer C."/>
            <person name="Parker M."/>
            <person name="Quesneville H."/>
            <person name="Raymond J."/>
            <person name="Uhlig C."/>
            <person name="Valentin K.U."/>
            <person name="Worden A.Z."/>
            <person name="Armbrust E.V."/>
            <person name="Bowler C."/>
            <person name="Green B."/>
            <person name="Moulton V."/>
            <person name="Van Oosterhout C."/>
            <person name="Grigoriev I."/>
        </authorList>
    </citation>
    <scope>NUCLEOTIDE SEQUENCE [LARGE SCALE GENOMIC DNA]</scope>
    <source>
        <strain evidence="3 4">CCMP1102</strain>
    </source>
</reference>
<evidence type="ECO:0000256" key="1">
    <source>
        <dbReference type="SAM" id="MobiDB-lite"/>
    </source>
</evidence>
<dbReference type="EMBL" id="KV784359">
    <property type="protein sequence ID" value="OEU15546.1"/>
    <property type="molecule type" value="Genomic_DNA"/>
</dbReference>
<accession>A0A1E7FBM5</accession>
<proteinExistence type="predicted"/>
<keyword evidence="2" id="KW-0472">Membrane</keyword>
<keyword evidence="2" id="KW-1133">Transmembrane helix</keyword>
<dbReference type="AlphaFoldDB" id="A0A1E7FBM5"/>
<name>A0A1E7FBM5_9STRA</name>
<dbReference type="KEGG" id="fcy:FRACYDRAFT_240239"/>
<keyword evidence="2" id="KW-0812">Transmembrane</keyword>
<keyword evidence="4" id="KW-1185">Reference proteome</keyword>
<gene>
    <name evidence="3" type="ORF">FRACYDRAFT_240239</name>
</gene>
<feature type="transmembrane region" description="Helical" evidence="2">
    <location>
        <begin position="130"/>
        <end position="151"/>
    </location>
</feature>
<feature type="compositionally biased region" description="Low complexity" evidence="1">
    <location>
        <begin position="68"/>
        <end position="80"/>
    </location>
</feature>
<dbReference type="OrthoDB" id="55179at2759"/>
<evidence type="ECO:0000313" key="4">
    <source>
        <dbReference type="Proteomes" id="UP000095751"/>
    </source>
</evidence>
<organism evidence="3 4">
    <name type="scientific">Fragilariopsis cylindrus CCMP1102</name>
    <dbReference type="NCBI Taxonomy" id="635003"/>
    <lineage>
        <taxon>Eukaryota</taxon>
        <taxon>Sar</taxon>
        <taxon>Stramenopiles</taxon>
        <taxon>Ochrophyta</taxon>
        <taxon>Bacillariophyta</taxon>
        <taxon>Bacillariophyceae</taxon>
        <taxon>Bacillariophycidae</taxon>
        <taxon>Bacillariales</taxon>
        <taxon>Bacillariaceae</taxon>
        <taxon>Fragilariopsis</taxon>
    </lineage>
</organism>
<feature type="compositionally biased region" description="Low complexity" evidence="1">
    <location>
        <begin position="33"/>
        <end position="46"/>
    </location>
</feature>